<keyword evidence="4" id="KW-1185">Reference proteome</keyword>
<comment type="caution">
    <text evidence="3">The sequence shown here is derived from an EMBL/GenBank/DDBJ whole genome shotgun (WGS) entry which is preliminary data.</text>
</comment>
<evidence type="ECO:0000256" key="1">
    <source>
        <dbReference type="SAM" id="MobiDB-lite"/>
    </source>
</evidence>
<organism evidence="3 4">
    <name type="scientific">Sphingomonas vulcanisoli</name>
    <dbReference type="NCBI Taxonomy" id="1658060"/>
    <lineage>
        <taxon>Bacteria</taxon>
        <taxon>Pseudomonadati</taxon>
        <taxon>Pseudomonadota</taxon>
        <taxon>Alphaproteobacteria</taxon>
        <taxon>Sphingomonadales</taxon>
        <taxon>Sphingomonadaceae</taxon>
        <taxon>Sphingomonas</taxon>
    </lineage>
</organism>
<proteinExistence type="predicted"/>
<accession>A0ABX0TVJ9</accession>
<name>A0ABX0TVJ9_9SPHN</name>
<evidence type="ECO:0000313" key="3">
    <source>
        <dbReference type="EMBL" id="NIJ08194.1"/>
    </source>
</evidence>
<dbReference type="InterPro" id="IPR036938">
    <property type="entry name" value="PAP2/HPO_sf"/>
</dbReference>
<dbReference type="Gene3D" id="1.20.144.10">
    <property type="entry name" value="Phosphatidic acid phosphatase type 2/haloperoxidase"/>
    <property type="match status" value="1"/>
</dbReference>
<dbReference type="RefSeq" id="WP_167073050.1">
    <property type="nucleotide sequence ID" value="NZ_JAAOZC010000004.1"/>
</dbReference>
<feature type="domain" description="Phosphatidic acid phosphatase type 2/haloperoxidase" evidence="2">
    <location>
        <begin position="72"/>
        <end position="185"/>
    </location>
</feature>
<evidence type="ECO:0000313" key="4">
    <source>
        <dbReference type="Proteomes" id="UP000727456"/>
    </source>
</evidence>
<dbReference type="InterPro" id="IPR000326">
    <property type="entry name" value="PAP2/HPO"/>
</dbReference>
<reference evidence="3 4" key="1">
    <citation type="submission" date="2020-03" db="EMBL/GenBank/DDBJ databases">
        <title>Genomic Encyclopedia of Type Strains, Phase III (KMG-III): the genomes of soil and plant-associated and newly described type strains.</title>
        <authorList>
            <person name="Whitman W."/>
        </authorList>
    </citation>
    <scope>NUCLEOTIDE SEQUENCE [LARGE SCALE GENOMIC DNA]</scope>
    <source>
        <strain evidence="3 4">CECT 8804</strain>
    </source>
</reference>
<evidence type="ECO:0000259" key="2">
    <source>
        <dbReference type="SMART" id="SM00014"/>
    </source>
</evidence>
<dbReference type="Pfam" id="PF01569">
    <property type="entry name" value="PAP2"/>
    <property type="match status" value="1"/>
</dbReference>
<dbReference type="SUPFAM" id="SSF48317">
    <property type="entry name" value="Acid phosphatase/Vanadium-dependent haloperoxidase"/>
    <property type="match status" value="1"/>
</dbReference>
<dbReference type="EMBL" id="JAAOZC010000004">
    <property type="protein sequence ID" value="NIJ08194.1"/>
    <property type="molecule type" value="Genomic_DNA"/>
</dbReference>
<gene>
    <name evidence="3" type="ORF">FHS31_001811</name>
</gene>
<dbReference type="Proteomes" id="UP000727456">
    <property type="component" value="Unassembled WGS sequence"/>
</dbReference>
<feature type="region of interest" description="Disordered" evidence="1">
    <location>
        <begin position="97"/>
        <end position="121"/>
    </location>
</feature>
<dbReference type="CDD" id="cd01610">
    <property type="entry name" value="PAP2_like"/>
    <property type="match status" value="1"/>
</dbReference>
<dbReference type="SMART" id="SM00014">
    <property type="entry name" value="acidPPc"/>
    <property type="match status" value="1"/>
</dbReference>
<protein>
    <submittedName>
        <fullName evidence="3">Membrane-associated phospholipid phosphatase</fullName>
    </submittedName>
</protein>
<sequence length="197" mass="20536">MPKKRSSAKHVARKAEGFDIRLGNAVADLGDQPVVRALGRFGEMADQPPLFALAGATMAAGFVLNRPRLARAGFRMLASEALATLAKGWIKRRVDRRRPNVHSGDHRARTGKIVDTSPHNSFPSGHSAGAVTIACAIARDYPGAAGITTAAAAVAVCAQVSAAKHFPVDAAVGVAIGFAAEVIVSELMRSPHDGGLR</sequence>